<evidence type="ECO:0000313" key="2">
    <source>
        <dbReference type="Proteomes" id="UP000198211"/>
    </source>
</evidence>
<dbReference type="Proteomes" id="UP000198211">
    <property type="component" value="Unassembled WGS sequence"/>
</dbReference>
<comment type="caution">
    <text evidence="1">The sequence shown here is derived from an EMBL/GenBank/DDBJ whole genome shotgun (WGS) entry which is preliminary data.</text>
</comment>
<accession>A0A225WEU9</accession>
<reference evidence="2" key="1">
    <citation type="submission" date="2017-03" db="EMBL/GenBank/DDBJ databases">
        <title>Phytopthora megakarya and P. palmivora, two closely related causual agents of cacao black pod achieved similar genome size and gene model numbers by different mechanisms.</title>
        <authorList>
            <person name="Ali S."/>
            <person name="Shao J."/>
            <person name="Larry D.J."/>
            <person name="Kronmiller B."/>
            <person name="Shen D."/>
            <person name="Strem M.D."/>
            <person name="Melnick R.L."/>
            <person name="Guiltinan M.J."/>
            <person name="Tyler B.M."/>
            <person name="Meinhardt L.W."/>
            <person name="Bailey B.A."/>
        </authorList>
    </citation>
    <scope>NUCLEOTIDE SEQUENCE [LARGE SCALE GENOMIC DNA]</scope>
    <source>
        <strain evidence="2">zdho120</strain>
    </source>
</reference>
<organism evidence="1 2">
    <name type="scientific">Phytophthora megakarya</name>
    <dbReference type="NCBI Taxonomy" id="4795"/>
    <lineage>
        <taxon>Eukaryota</taxon>
        <taxon>Sar</taxon>
        <taxon>Stramenopiles</taxon>
        <taxon>Oomycota</taxon>
        <taxon>Peronosporomycetes</taxon>
        <taxon>Peronosporales</taxon>
        <taxon>Peronosporaceae</taxon>
        <taxon>Phytophthora</taxon>
    </lineage>
</organism>
<protein>
    <submittedName>
        <fullName evidence="1">Uncharacterized protein</fullName>
    </submittedName>
</protein>
<name>A0A225WEU9_9STRA</name>
<proteinExistence type="predicted"/>
<sequence length="60" mass="6388">MTSDPLLLQVDLGELRFAEGGRDFTSVIAVLQTMLHDAGYAFSEPGPDLETHADPGTARG</sequence>
<keyword evidence="2" id="KW-1185">Reference proteome</keyword>
<dbReference type="EMBL" id="NBNE01001032">
    <property type="protein sequence ID" value="OWZ15904.1"/>
    <property type="molecule type" value="Genomic_DNA"/>
</dbReference>
<dbReference type="AlphaFoldDB" id="A0A225WEU9"/>
<evidence type="ECO:0000313" key="1">
    <source>
        <dbReference type="EMBL" id="OWZ15904.1"/>
    </source>
</evidence>
<gene>
    <name evidence="1" type="ORF">PHMEG_00010380</name>
</gene>